<comment type="caution">
    <text evidence="2">The sequence shown here is derived from an EMBL/GenBank/DDBJ whole genome shotgun (WGS) entry which is preliminary data.</text>
</comment>
<feature type="transmembrane region" description="Helical" evidence="1">
    <location>
        <begin position="87"/>
        <end position="105"/>
    </location>
</feature>
<dbReference type="OrthoDB" id="1358509at2"/>
<keyword evidence="1" id="KW-0472">Membrane</keyword>
<keyword evidence="3" id="KW-1185">Reference proteome</keyword>
<dbReference type="AlphaFoldDB" id="A0A226H0P2"/>
<evidence type="ECO:0000256" key="1">
    <source>
        <dbReference type="SAM" id="Phobius"/>
    </source>
</evidence>
<dbReference type="RefSeq" id="WP_089050973.1">
    <property type="nucleotide sequence ID" value="NZ_FXTV01000010.1"/>
</dbReference>
<feature type="transmembrane region" description="Helical" evidence="1">
    <location>
        <begin position="20"/>
        <end position="39"/>
    </location>
</feature>
<dbReference type="EMBL" id="MUGW01000035">
    <property type="protein sequence ID" value="OXA87408.1"/>
    <property type="molecule type" value="Genomic_DNA"/>
</dbReference>
<feature type="transmembrane region" description="Helical" evidence="1">
    <location>
        <begin position="51"/>
        <end position="67"/>
    </location>
</feature>
<gene>
    <name evidence="2" type="ORF">B0A66_16595</name>
</gene>
<reference evidence="2 3" key="1">
    <citation type="submission" date="2016-11" db="EMBL/GenBank/DDBJ databases">
        <title>Whole genomes of Flavobacteriaceae.</title>
        <authorList>
            <person name="Stine C."/>
            <person name="Li C."/>
            <person name="Tadesse D."/>
        </authorList>
    </citation>
    <scope>NUCLEOTIDE SEQUENCE [LARGE SCALE GENOMIC DNA]</scope>
    <source>
        <strain evidence="2 3">DSM 18292</strain>
    </source>
</reference>
<name>A0A226H0P2_9FLAO</name>
<evidence type="ECO:0000313" key="3">
    <source>
        <dbReference type="Proteomes" id="UP000198345"/>
    </source>
</evidence>
<keyword evidence="1" id="KW-1133">Transmembrane helix</keyword>
<keyword evidence="1" id="KW-0812">Transmembrane</keyword>
<proteinExistence type="predicted"/>
<organism evidence="2 3">
    <name type="scientific">Flavobacterium hercynium</name>
    <dbReference type="NCBI Taxonomy" id="387094"/>
    <lineage>
        <taxon>Bacteria</taxon>
        <taxon>Pseudomonadati</taxon>
        <taxon>Bacteroidota</taxon>
        <taxon>Flavobacteriia</taxon>
        <taxon>Flavobacteriales</taxon>
        <taxon>Flavobacteriaceae</taxon>
        <taxon>Flavobacterium</taxon>
    </lineage>
</organism>
<sequence>MNPKNGYDERTVINITTTTSTLIVYLSLLTILLFVDFYYFKILDLINQNSISVILNMFIIGIINYVYFIKDKKFLEKGFKTDKKGGYVIILFIVLNSMCLLYFANKNREKIFAEREKARIEKNR</sequence>
<protein>
    <submittedName>
        <fullName evidence="2">Uncharacterized protein</fullName>
    </submittedName>
</protein>
<accession>A0A226H0P2</accession>
<evidence type="ECO:0000313" key="2">
    <source>
        <dbReference type="EMBL" id="OXA87408.1"/>
    </source>
</evidence>
<dbReference type="Proteomes" id="UP000198345">
    <property type="component" value="Unassembled WGS sequence"/>
</dbReference>